<dbReference type="PANTHER" id="PTHR38599">
    <property type="entry name" value="CUPIN DOMAIN PROTEIN (AFU_ORTHOLOGUE AFUA_3G13620)"/>
    <property type="match status" value="1"/>
</dbReference>
<dbReference type="Proteomes" id="UP000198280">
    <property type="component" value="Unassembled WGS sequence"/>
</dbReference>
<dbReference type="InterPro" id="IPR014710">
    <property type="entry name" value="RmlC-like_jellyroll"/>
</dbReference>
<dbReference type="Gene3D" id="2.60.120.10">
    <property type="entry name" value="Jelly Rolls"/>
    <property type="match status" value="1"/>
</dbReference>
<evidence type="ECO:0000313" key="3">
    <source>
        <dbReference type="Proteomes" id="UP000198280"/>
    </source>
</evidence>
<keyword evidence="3" id="KW-1185">Reference proteome</keyword>
<reference evidence="2 3" key="1">
    <citation type="submission" date="2017-06" db="EMBL/GenBank/DDBJ databases">
        <authorList>
            <person name="Kim H.J."/>
            <person name="Triplett B.A."/>
        </authorList>
    </citation>
    <scope>NUCLEOTIDE SEQUENCE [LARGE SCALE GENOMIC DNA]</scope>
    <source>
        <strain evidence="2 3">CGMCC 4.1858</strain>
    </source>
</reference>
<dbReference type="Pfam" id="PF07883">
    <property type="entry name" value="Cupin_2"/>
    <property type="match status" value="1"/>
</dbReference>
<name>A0A239GI25_9ACTN</name>
<sequence>MSDRESGGRADGRSRSEVWKTQLRTLQDVRPPFVPEGASAMTIVVWRDPGDPGAPPHRHSGPAFGYVTEGAVLFELEGEPERVIKAGETFWEPGGDVIHYQDGNALSDGRTEFIVTMLCAPGQPMLTVVDEEELAQRAGLRAPRPASG</sequence>
<dbReference type="InterPro" id="IPR013096">
    <property type="entry name" value="Cupin_2"/>
</dbReference>
<dbReference type="SUPFAM" id="SSF51182">
    <property type="entry name" value="RmlC-like cupins"/>
    <property type="match status" value="1"/>
</dbReference>
<gene>
    <name evidence="2" type="ORF">SAMN05216252_107417</name>
</gene>
<evidence type="ECO:0000259" key="1">
    <source>
        <dbReference type="Pfam" id="PF07883"/>
    </source>
</evidence>
<dbReference type="AlphaFoldDB" id="A0A239GI25"/>
<organism evidence="2 3">
    <name type="scientific">Actinacidiphila glaucinigra</name>
    <dbReference type="NCBI Taxonomy" id="235986"/>
    <lineage>
        <taxon>Bacteria</taxon>
        <taxon>Bacillati</taxon>
        <taxon>Actinomycetota</taxon>
        <taxon>Actinomycetes</taxon>
        <taxon>Kitasatosporales</taxon>
        <taxon>Streptomycetaceae</taxon>
        <taxon>Actinacidiphila</taxon>
    </lineage>
</organism>
<dbReference type="PANTHER" id="PTHR38599:SF1">
    <property type="entry name" value="CUPIN DOMAIN PROTEIN (AFU_ORTHOLOGUE AFUA_3G13620)"/>
    <property type="match status" value="1"/>
</dbReference>
<protein>
    <submittedName>
        <fullName evidence="2">Cupin domain-containing protein</fullName>
    </submittedName>
</protein>
<dbReference type="EMBL" id="FZOF01000007">
    <property type="protein sequence ID" value="SNS68800.1"/>
    <property type="molecule type" value="Genomic_DNA"/>
</dbReference>
<dbReference type="CDD" id="cd02234">
    <property type="entry name" value="cupin_BLR7677-like"/>
    <property type="match status" value="1"/>
</dbReference>
<feature type="domain" description="Cupin type-2" evidence="1">
    <location>
        <begin position="48"/>
        <end position="100"/>
    </location>
</feature>
<accession>A0A239GI25</accession>
<evidence type="ECO:0000313" key="2">
    <source>
        <dbReference type="EMBL" id="SNS68800.1"/>
    </source>
</evidence>
<dbReference type="InterPro" id="IPR011051">
    <property type="entry name" value="RmlC_Cupin_sf"/>
</dbReference>
<proteinExistence type="predicted"/>